<accession>A0AAD9FDM0</accession>
<gene>
    <name evidence="1" type="ORF">KUDE01_017432</name>
</gene>
<organism evidence="1 2">
    <name type="scientific">Dissostichus eleginoides</name>
    <name type="common">Patagonian toothfish</name>
    <name type="synonym">Dissostichus amissus</name>
    <dbReference type="NCBI Taxonomy" id="100907"/>
    <lineage>
        <taxon>Eukaryota</taxon>
        <taxon>Metazoa</taxon>
        <taxon>Chordata</taxon>
        <taxon>Craniata</taxon>
        <taxon>Vertebrata</taxon>
        <taxon>Euteleostomi</taxon>
        <taxon>Actinopterygii</taxon>
        <taxon>Neopterygii</taxon>
        <taxon>Teleostei</taxon>
        <taxon>Neoteleostei</taxon>
        <taxon>Acanthomorphata</taxon>
        <taxon>Eupercaria</taxon>
        <taxon>Perciformes</taxon>
        <taxon>Notothenioidei</taxon>
        <taxon>Nototheniidae</taxon>
        <taxon>Dissostichus</taxon>
    </lineage>
</organism>
<dbReference type="GO" id="GO:0005524">
    <property type="term" value="F:ATP binding"/>
    <property type="evidence" value="ECO:0007669"/>
    <property type="project" value="UniProtKB-KW"/>
</dbReference>
<comment type="caution">
    <text evidence="1">The sequence shown here is derived from an EMBL/GenBank/DDBJ whole genome shotgun (WGS) entry which is preliminary data.</text>
</comment>
<proteinExistence type="predicted"/>
<sequence>MDAWRQRLRDRSEGTALSDQVFVLTKGTCCSFQAPRRLGTNGDSEGHLWQEMIPKSGSSRSSTICCT</sequence>
<dbReference type="AlphaFoldDB" id="A0AAD9FDM0"/>
<keyword evidence="1" id="KW-0547">Nucleotide-binding</keyword>
<evidence type="ECO:0000313" key="1">
    <source>
        <dbReference type="EMBL" id="KAK1897904.1"/>
    </source>
</evidence>
<name>A0AAD9FDM0_DISEL</name>
<protein>
    <submittedName>
        <fullName evidence="1">Spermidine/putrescine import ATP-binding protein PotA</fullName>
    </submittedName>
</protein>
<reference evidence="1" key="1">
    <citation type="submission" date="2023-04" db="EMBL/GenBank/DDBJ databases">
        <title>Chromosome-level genome of Chaenocephalus aceratus.</title>
        <authorList>
            <person name="Park H."/>
        </authorList>
    </citation>
    <scope>NUCLEOTIDE SEQUENCE</scope>
    <source>
        <strain evidence="1">DE</strain>
        <tissue evidence="1">Muscle</tissue>
    </source>
</reference>
<evidence type="ECO:0000313" key="2">
    <source>
        <dbReference type="Proteomes" id="UP001228049"/>
    </source>
</evidence>
<dbReference type="EMBL" id="JASDAP010000008">
    <property type="protein sequence ID" value="KAK1897904.1"/>
    <property type="molecule type" value="Genomic_DNA"/>
</dbReference>
<keyword evidence="2" id="KW-1185">Reference proteome</keyword>
<dbReference type="Proteomes" id="UP001228049">
    <property type="component" value="Unassembled WGS sequence"/>
</dbReference>
<keyword evidence="1" id="KW-0067">ATP-binding</keyword>